<evidence type="ECO:0000256" key="6">
    <source>
        <dbReference type="PROSITE-ProRule" id="PRU00283"/>
    </source>
</evidence>
<dbReference type="PRINTS" id="PR00380">
    <property type="entry name" value="KINESINHEAVY"/>
</dbReference>
<comment type="similarity">
    <text evidence="1">Belongs to the TRAFAC class myosin-kinesin ATPase superfamily. Kinesin family. KIN-14 subfamily.</text>
</comment>
<dbReference type="InterPro" id="IPR001752">
    <property type="entry name" value="Kinesin_motor_dom"/>
</dbReference>
<dbReference type="EMBL" id="CAADRP010001918">
    <property type="protein sequence ID" value="VFU56153.1"/>
    <property type="molecule type" value="Genomic_DNA"/>
</dbReference>
<dbReference type="Pfam" id="PF00225">
    <property type="entry name" value="Kinesin"/>
    <property type="match status" value="1"/>
</dbReference>
<evidence type="ECO:0000256" key="1">
    <source>
        <dbReference type="ARBA" id="ARBA00010899"/>
    </source>
</evidence>
<evidence type="ECO:0000313" key="10">
    <source>
        <dbReference type="EMBL" id="VFU56153.1"/>
    </source>
</evidence>
<keyword evidence="4 6" id="KW-0067">ATP-binding</keyword>
<feature type="coiled-coil region" evidence="8">
    <location>
        <begin position="199"/>
        <end position="226"/>
    </location>
</feature>
<evidence type="ECO:0000259" key="9">
    <source>
        <dbReference type="PROSITE" id="PS50067"/>
    </source>
</evidence>
<evidence type="ECO:0000256" key="2">
    <source>
        <dbReference type="ARBA" id="ARBA00022701"/>
    </source>
</evidence>
<keyword evidence="2 7" id="KW-0493">Microtubule</keyword>
<dbReference type="GO" id="GO:0005874">
    <property type="term" value="C:microtubule"/>
    <property type="evidence" value="ECO:0007669"/>
    <property type="project" value="UniProtKB-KW"/>
</dbReference>
<dbReference type="GO" id="GO:0005524">
    <property type="term" value="F:ATP binding"/>
    <property type="evidence" value="ECO:0007669"/>
    <property type="project" value="UniProtKB-UniRule"/>
</dbReference>
<dbReference type="InterPro" id="IPR027417">
    <property type="entry name" value="P-loop_NTPase"/>
</dbReference>
<evidence type="ECO:0000256" key="8">
    <source>
        <dbReference type="SAM" id="Coils"/>
    </source>
</evidence>
<protein>
    <recommendedName>
        <fullName evidence="7">Kinesin-like protein</fullName>
    </recommendedName>
</protein>
<dbReference type="PROSITE" id="PS50067">
    <property type="entry name" value="KINESIN_MOTOR_2"/>
    <property type="match status" value="1"/>
</dbReference>
<dbReference type="FunFam" id="3.40.850.10:FF:000048">
    <property type="entry name" value="Kinesin-like protein"/>
    <property type="match status" value="1"/>
</dbReference>
<feature type="domain" description="Kinesin motor" evidence="9">
    <location>
        <begin position="474"/>
        <end position="810"/>
    </location>
</feature>
<keyword evidence="8" id="KW-0175">Coiled coil</keyword>
<organism evidence="10">
    <name type="scientific">Salix viminalis</name>
    <name type="common">Common osier</name>
    <name type="synonym">Basket willow</name>
    <dbReference type="NCBI Taxonomy" id="40686"/>
    <lineage>
        <taxon>Eukaryota</taxon>
        <taxon>Viridiplantae</taxon>
        <taxon>Streptophyta</taxon>
        <taxon>Embryophyta</taxon>
        <taxon>Tracheophyta</taxon>
        <taxon>Spermatophyta</taxon>
        <taxon>Magnoliopsida</taxon>
        <taxon>eudicotyledons</taxon>
        <taxon>Gunneridae</taxon>
        <taxon>Pentapetalae</taxon>
        <taxon>rosids</taxon>
        <taxon>fabids</taxon>
        <taxon>Malpighiales</taxon>
        <taxon>Salicaceae</taxon>
        <taxon>Saliceae</taxon>
        <taxon>Salix</taxon>
    </lineage>
</organism>
<dbReference type="CDD" id="cd01366">
    <property type="entry name" value="KISc_C_terminal"/>
    <property type="match status" value="1"/>
</dbReference>
<dbReference type="SUPFAM" id="SSF52540">
    <property type="entry name" value="P-loop containing nucleoside triphosphate hydrolases"/>
    <property type="match status" value="1"/>
</dbReference>
<dbReference type="Gene3D" id="3.40.850.10">
    <property type="entry name" value="Kinesin motor domain"/>
    <property type="match status" value="1"/>
</dbReference>
<dbReference type="PANTHER" id="PTHR47972:SF46">
    <property type="entry name" value="KINESIN-LIKE PROTEIN"/>
    <property type="match status" value="1"/>
</dbReference>
<keyword evidence="5 6" id="KW-0505">Motor protein</keyword>
<keyword evidence="3 6" id="KW-0547">Nucleotide-binding</keyword>
<name>A0A6N2N5F0_SALVM</name>
<evidence type="ECO:0000256" key="4">
    <source>
        <dbReference type="ARBA" id="ARBA00022840"/>
    </source>
</evidence>
<evidence type="ECO:0000256" key="7">
    <source>
        <dbReference type="RuleBase" id="RU000394"/>
    </source>
</evidence>
<reference evidence="10" key="1">
    <citation type="submission" date="2019-03" db="EMBL/GenBank/DDBJ databases">
        <authorList>
            <person name="Mank J."/>
            <person name="Almeida P."/>
        </authorList>
    </citation>
    <scope>NUCLEOTIDE SEQUENCE</scope>
    <source>
        <strain evidence="10">78183</strain>
    </source>
</reference>
<proteinExistence type="inferred from homology"/>
<dbReference type="GO" id="GO:0008017">
    <property type="term" value="F:microtubule binding"/>
    <property type="evidence" value="ECO:0007669"/>
    <property type="project" value="InterPro"/>
</dbReference>
<gene>
    <name evidence="10" type="ORF">SVIM_LOCUS402050</name>
</gene>
<dbReference type="PROSITE" id="PS00411">
    <property type="entry name" value="KINESIN_MOTOR_1"/>
    <property type="match status" value="1"/>
</dbReference>
<feature type="coiled-coil region" evidence="8">
    <location>
        <begin position="339"/>
        <end position="453"/>
    </location>
</feature>
<dbReference type="InterPro" id="IPR027640">
    <property type="entry name" value="Kinesin-like_fam"/>
</dbReference>
<dbReference type="GO" id="GO:0007018">
    <property type="term" value="P:microtubule-based movement"/>
    <property type="evidence" value="ECO:0007669"/>
    <property type="project" value="InterPro"/>
</dbReference>
<evidence type="ECO:0000256" key="5">
    <source>
        <dbReference type="ARBA" id="ARBA00023175"/>
    </source>
</evidence>
<evidence type="ECO:0000256" key="3">
    <source>
        <dbReference type="ARBA" id="ARBA00022741"/>
    </source>
</evidence>
<dbReference type="InterPro" id="IPR036961">
    <property type="entry name" value="Kinesin_motor_dom_sf"/>
</dbReference>
<feature type="binding site" evidence="6">
    <location>
        <begin position="559"/>
        <end position="566"/>
    </location>
    <ligand>
        <name>ATP</name>
        <dbReference type="ChEBI" id="CHEBI:30616"/>
    </ligand>
</feature>
<dbReference type="AlphaFoldDB" id="A0A6N2N5F0"/>
<dbReference type="PANTHER" id="PTHR47972">
    <property type="entry name" value="KINESIN-LIKE PROTEIN KLP-3"/>
    <property type="match status" value="1"/>
</dbReference>
<sequence>MLVIPSASFNDNDNNNNNNKTQTLSLPCCFKVAVQESEQGLHLSLNSTISVSTATNPSAQKYIGDEVRVDNRQELGFLKKMVGTANNGRMRHAFSVVNSEEVGLNSAPPSNAGSEYGGFEFTREDVYGLLNERMKYKNKFNYKERCENMMDYIKRLRLCIKWFQELEGGYLFEQEKLQNALDFTESKCVEMDLILKNKEEELNLIIVELRKSLASLQEKLSKEKSEKLAALDSLAKEKEGRLTVEKSQASLLEEKGKIQGELQSANQRITSVNDMYKLLQEYNSSLQLYNSKLQTDLDTAHENVKRGEKEKAAIVENLCTLRGQFTSLQDQFNSCKATVDEGVKQKDALVNEIASLRAELQQVSEDRESLLLQVQTLTAEVVNCEELVVKSNELKEKCLSQSNQLKTLQDELEATQNKLRVSDLSAFETKTEFEDQKKLISELQNRLEDAELKIIDGEKFRKKLHNTILELKGNIRVFCRVRPLIPEDSPGADGRVISFPTTTEALGRGIDLAQNGQKYSFTFDKVFMPDASQEDVFVEISQLVQSALDGYKVCIFAYGQTGSGKTYTMMGKPGNPEQKGLIPRSLEQIFQTKQSLQSQGWKYEMQVSMLEIYNETIRDLLSTKDSSRTEYGSNGKQYAIKHDANGNTLVSDLTVVDVCSTREVSFLLDQASHSRSVGKTQMNEQSSRSHFVFTLRISGVNENTEQQVQGVLNLIDLAGSERLSKSGSTGDRLRETQAINRSLSSLSDVIFALAKKEDHVPFRHSKLTYLLQPCLGGDSKTLMFANISPDNFSLGESLCSLRFASRVNACEIGTPRRQANMRSFESRLSLG</sequence>
<accession>A0A6N2N5F0</accession>
<dbReference type="InterPro" id="IPR019821">
    <property type="entry name" value="Kinesin_motor_CS"/>
</dbReference>
<dbReference type="GO" id="GO:0003777">
    <property type="term" value="F:microtubule motor activity"/>
    <property type="evidence" value="ECO:0007669"/>
    <property type="project" value="InterPro"/>
</dbReference>
<dbReference type="SMART" id="SM00129">
    <property type="entry name" value="KISc"/>
    <property type="match status" value="1"/>
</dbReference>